<comment type="pathway">
    <text evidence="9">Glycan biosynthesis; glycogen biosynthesis.</text>
</comment>
<dbReference type="NCBIfam" id="TIGR02091">
    <property type="entry name" value="glgC"/>
    <property type="match status" value="1"/>
</dbReference>
<dbReference type="GO" id="GO:0005524">
    <property type="term" value="F:ATP binding"/>
    <property type="evidence" value="ECO:0007669"/>
    <property type="project" value="UniProtKB-KW"/>
</dbReference>
<accession>D9QQ19</accession>
<dbReference type="HAMAP" id="MF_00624">
    <property type="entry name" value="GlgC"/>
    <property type="match status" value="1"/>
</dbReference>
<keyword evidence="13" id="KW-1185">Reference proteome</keyword>
<keyword evidence="2 9" id="KW-0321">Glycogen metabolism</keyword>
<dbReference type="PANTHER" id="PTHR43523:SF2">
    <property type="entry name" value="GLUCOSE-1-PHOSPHATE ADENYLYLTRANSFERASE"/>
    <property type="match status" value="1"/>
</dbReference>
<dbReference type="InterPro" id="IPR023049">
    <property type="entry name" value="GlgC_bac"/>
</dbReference>
<keyword evidence="8 9" id="KW-0119">Carbohydrate metabolism</keyword>
<dbReference type="HOGENOM" id="CLU_029499_14_0_9"/>
<reference evidence="12 13" key="1">
    <citation type="journal article" date="2010" name="Stand. Genomic Sci.">
        <title>Complete genome sequence of Acetohalobium arabaticum type strain (Z-7288).</title>
        <authorList>
            <person name="Sikorski J."/>
            <person name="Lapidus A."/>
            <person name="Chertkov O."/>
            <person name="Lucas S."/>
            <person name="Copeland A."/>
            <person name="Glavina Del Rio T."/>
            <person name="Nolan M."/>
            <person name="Tice H."/>
            <person name="Cheng J.F."/>
            <person name="Han C."/>
            <person name="Brambilla E."/>
            <person name="Pitluck S."/>
            <person name="Liolios K."/>
            <person name="Ivanova N."/>
            <person name="Mavromatis K."/>
            <person name="Mikhailova N."/>
            <person name="Pati A."/>
            <person name="Bruce D."/>
            <person name="Detter C."/>
            <person name="Tapia R."/>
            <person name="Goodwin L."/>
            <person name="Chen A."/>
            <person name="Palaniappan K."/>
            <person name="Land M."/>
            <person name="Hauser L."/>
            <person name="Chang Y.J."/>
            <person name="Jeffries C.D."/>
            <person name="Rohde M."/>
            <person name="Goker M."/>
            <person name="Spring S."/>
            <person name="Woyke T."/>
            <person name="Bristow J."/>
            <person name="Eisen J.A."/>
            <person name="Markowitz V."/>
            <person name="Hugenholtz P."/>
            <person name="Kyrpides N.C."/>
            <person name="Klenk H.P."/>
        </authorList>
    </citation>
    <scope>NUCLEOTIDE SEQUENCE [LARGE SCALE GENOMIC DNA]</scope>
    <source>
        <strain evidence="13">ATCC 49924 / DSM 5501 / Z-7288</strain>
    </source>
</reference>
<evidence type="ECO:0000313" key="13">
    <source>
        <dbReference type="Proteomes" id="UP000001661"/>
    </source>
</evidence>
<evidence type="ECO:0000313" key="12">
    <source>
        <dbReference type="EMBL" id="ADL12610.1"/>
    </source>
</evidence>
<feature type="binding site" evidence="9">
    <location>
        <position position="96"/>
    </location>
    <ligand>
        <name>alpha-D-glucose 1-phosphate</name>
        <dbReference type="ChEBI" id="CHEBI:58601"/>
    </ligand>
</feature>
<dbReference type="EMBL" id="CP002105">
    <property type="protein sequence ID" value="ADL12610.1"/>
    <property type="molecule type" value="Genomic_DNA"/>
</dbReference>
<dbReference type="CDD" id="cd04651">
    <property type="entry name" value="LbH_G1P_AT_C"/>
    <property type="match status" value="1"/>
</dbReference>
<dbReference type="Pfam" id="PF24894">
    <property type="entry name" value="Hexapep_GlmU"/>
    <property type="match status" value="1"/>
</dbReference>
<feature type="binding site" evidence="9">
    <location>
        <position position="187"/>
    </location>
    <ligand>
        <name>alpha-D-glucose 1-phosphate</name>
        <dbReference type="ChEBI" id="CHEBI:58601"/>
    </ligand>
</feature>
<evidence type="ECO:0000256" key="2">
    <source>
        <dbReference type="ARBA" id="ARBA00022600"/>
    </source>
</evidence>
<dbReference type="InterPro" id="IPR011004">
    <property type="entry name" value="Trimer_LpxA-like_sf"/>
</dbReference>
<comment type="function">
    <text evidence="9">Involved in the biosynthesis of ADP-glucose, a building block required for the elongation reactions to produce glycogen. Catalyzes the reaction between ATP and alpha-D-glucose 1-phosphate (G1P) to produce pyrophosphate and ADP-Glc.</text>
</comment>
<dbReference type="PROSITE" id="PS00809">
    <property type="entry name" value="ADP_GLC_PYROPHOSPH_2"/>
    <property type="match status" value="1"/>
</dbReference>
<dbReference type="OrthoDB" id="9801810at2"/>
<dbReference type="InterPro" id="IPR005835">
    <property type="entry name" value="NTP_transferase_dom"/>
</dbReference>
<evidence type="ECO:0000256" key="3">
    <source>
        <dbReference type="ARBA" id="ARBA00022679"/>
    </source>
</evidence>
<dbReference type="InterPro" id="IPR005836">
    <property type="entry name" value="ADP_Glu_pyroP_CS"/>
</dbReference>
<dbReference type="EC" id="2.7.7.27" evidence="9"/>
<dbReference type="GO" id="GO:0008878">
    <property type="term" value="F:glucose-1-phosphate adenylyltransferase activity"/>
    <property type="evidence" value="ECO:0007669"/>
    <property type="project" value="UniProtKB-UniRule"/>
</dbReference>
<evidence type="ECO:0000256" key="9">
    <source>
        <dbReference type="HAMAP-Rule" id="MF_00624"/>
    </source>
</evidence>
<dbReference type="SUPFAM" id="SSF51161">
    <property type="entry name" value="Trimeric LpxA-like enzymes"/>
    <property type="match status" value="1"/>
</dbReference>
<evidence type="ECO:0000259" key="10">
    <source>
        <dbReference type="Pfam" id="PF00483"/>
    </source>
</evidence>
<evidence type="ECO:0000256" key="1">
    <source>
        <dbReference type="ARBA" id="ARBA00010443"/>
    </source>
</evidence>
<dbReference type="InterPro" id="IPR056818">
    <property type="entry name" value="GlmU/GlgC-like_hexapep"/>
</dbReference>
<dbReference type="Pfam" id="PF00483">
    <property type="entry name" value="NTP_transferase"/>
    <property type="match status" value="1"/>
</dbReference>
<evidence type="ECO:0000256" key="5">
    <source>
        <dbReference type="ARBA" id="ARBA00022741"/>
    </source>
</evidence>
<dbReference type="CDD" id="cd02508">
    <property type="entry name" value="ADP_Glucose_PP"/>
    <property type="match status" value="1"/>
</dbReference>
<gene>
    <name evidence="9" type="primary">glgC</name>
    <name evidence="12" type="ordered locus">Acear_1087</name>
</gene>
<dbReference type="NCBIfam" id="TIGR02092">
    <property type="entry name" value="glgD"/>
    <property type="match status" value="1"/>
</dbReference>
<keyword evidence="4 9" id="KW-0548">Nucleotidyltransferase</keyword>
<dbReference type="Proteomes" id="UP000001661">
    <property type="component" value="Chromosome"/>
</dbReference>
<evidence type="ECO:0000256" key="7">
    <source>
        <dbReference type="ARBA" id="ARBA00023056"/>
    </source>
</evidence>
<dbReference type="InterPro" id="IPR011832">
    <property type="entry name" value="GlgDAde_trans"/>
</dbReference>
<feature type="domain" description="Glucose-1-phosphate adenylyltransferase/Bifunctional protein GlmU-like C-terminal hexapeptide" evidence="11">
    <location>
        <begin position="282"/>
        <end position="360"/>
    </location>
</feature>
<feature type="domain" description="Nucleotidyl transferase" evidence="10">
    <location>
        <begin position="5"/>
        <end position="253"/>
    </location>
</feature>
<keyword evidence="7 9" id="KW-0320">Glycogen biosynthesis</keyword>
<dbReference type="SUPFAM" id="SSF53448">
    <property type="entry name" value="Nucleotide-diphospho-sugar transferases"/>
    <property type="match status" value="1"/>
</dbReference>
<dbReference type="AlphaFoldDB" id="D9QQ19"/>
<proteinExistence type="inferred from homology"/>
<dbReference type="eggNOG" id="COG0448">
    <property type="taxonomic scope" value="Bacteria"/>
</dbReference>
<sequence length="417" mass="46511">METLAMVLAGGKGSRLDILSADRAKPSVPFAGKFRIIDFALSNCVNSGIYDVGILTQYLPRSLNRHIGIGKPWDLDRQFGGATLLQPYTGKKGGWYQGTAHAIYQNINYIKDIDPEYVIILSSDHVYKMDYSKMVNYHKEKGADLTIAVKPVSMKEASQFGILTTDEEMQINDFQEKPDNPSSNLASMGIYVFTKDVLVGKLEEFCNQENSDFGHHIIPQMIDPDDVFAYEFNGYWQDVGTLKSYWETNLELTDLVPEMNLYDDNWKLLTRSEEQPPVKFGPKGQASKSLISNGAIINGKVENSVISPGVFIEENVVIKDSIICNDSKIKQGTVINKSIIDKEVIIGSECQIGCSGEKKANFEQPEILHSGLNVIGKGAEVPAETCIEKNCRIFPWIEEDDFRKKAIQSGSTVRPQT</sequence>
<dbReference type="InterPro" id="IPR029044">
    <property type="entry name" value="Nucleotide-diphossugar_trans"/>
</dbReference>
<dbReference type="Gene3D" id="2.160.10.10">
    <property type="entry name" value="Hexapeptide repeat proteins"/>
    <property type="match status" value="1"/>
</dbReference>
<dbReference type="NCBIfam" id="NF003670">
    <property type="entry name" value="PRK05293.1"/>
    <property type="match status" value="1"/>
</dbReference>
<comment type="catalytic activity">
    <reaction evidence="9">
        <text>alpha-D-glucose 1-phosphate + ATP + H(+) = ADP-alpha-D-glucose + diphosphate</text>
        <dbReference type="Rhea" id="RHEA:12120"/>
        <dbReference type="ChEBI" id="CHEBI:15378"/>
        <dbReference type="ChEBI" id="CHEBI:30616"/>
        <dbReference type="ChEBI" id="CHEBI:33019"/>
        <dbReference type="ChEBI" id="CHEBI:57498"/>
        <dbReference type="ChEBI" id="CHEBI:58601"/>
        <dbReference type="EC" id="2.7.7.27"/>
    </reaction>
</comment>
<evidence type="ECO:0000259" key="11">
    <source>
        <dbReference type="Pfam" id="PF24894"/>
    </source>
</evidence>
<feature type="site" description="Could play a key role in the communication between the regulatory and the substrate sites" evidence="9">
    <location>
        <position position="57"/>
    </location>
</feature>
<keyword evidence="5 9" id="KW-0547">Nucleotide-binding</keyword>
<dbReference type="UniPathway" id="UPA00164"/>
<evidence type="ECO:0000256" key="6">
    <source>
        <dbReference type="ARBA" id="ARBA00022840"/>
    </source>
</evidence>
<dbReference type="KEGG" id="aar:Acear_1087"/>
<dbReference type="GO" id="GO:0005978">
    <property type="term" value="P:glycogen biosynthetic process"/>
    <property type="evidence" value="ECO:0007669"/>
    <property type="project" value="UniProtKB-UniRule"/>
</dbReference>
<dbReference type="RefSeq" id="WP_013278056.1">
    <property type="nucleotide sequence ID" value="NC_014378.1"/>
</dbReference>
<dbReference type="Gene3D" id="3.90.550.10">
    <property type="entry name" value="Spore Coat Polysaccharide Biosynthesis Protein SpsA, Chain A"/>
    <property type="match status" value="1"/>
</dbReference>
<keyword evidence="3 9" id="KW-0808">Transferase</keyword>
<dbReference type="PROSITE" id="PS00810">
    <property type="entry name" value="ADP_GLC_PYROPHOSPH_3"/>
    <property type="match status" value="1"/>
</dbReference>
<comment type="subunit">
    <text evidence="9">Homotetramer.</text>
</comment>
<feature type="binding site" evidence="9">
    <location>
        <position position="161"/>
    </location>
    <ligand>
        <name>alpha-D-glucose 1-phosphate</name>
        <dbReference type="ChEBI" id="CHEBI:58601"/>
    </ligand>
</feature>
<dbReference type="STRING" id="574087.Acear_1087"/>
<name>D9QQ19_ACEAZ</name>
<keyword evidence="6 9" id="KW-0067">ATP-binding</keyword>
<comment type="similarity">
    <text evidence="1 9">Belongs to the bacterial/plant glucose-1-phosphate adenylyltransferase family.</text>
</comment>
<evidence type="ECO:0000256" key="4">
    <source>
        <dbReference type="ARBA" id="ARBA00022695"/>
    </source>
</evidence>
<dbReference type="PANTHER" id="PTHR43523">
    <property type="entry name" value="GLUCOSE-1-PHOSPHATE ADENYLYLTRANSFERASE-RELATED"/>
    <property type="match status" value="1"/>
</dbReference>
<organism evidence="12 13">
    <name type="scientific">Acetohalobium arabaticum (strain ATCC 49924 / DSM 5501 / Z-7288)</name>
    <dbReference type="NCBI Taxonomy" id="574087"/>
    <lineage>
        <taxon>Bacteria</taxon>
        <taxon>Bacillati</taxon>
        <taxon>Bacillota</taxon>
        <taxon>Clostridia</taxon>
        <taxon>Halanaerobiales</taxon>
        <taxon>Halobacteroidaceae</taxon>
        <taxon>Acetohalobium</taxon>
    </lineage>
</organism>
<evidence type="ECO:0000256" key="8">
    <source>
        <dbReference type="ARBA" id="ARBA00023277"/>
    </source>
</evidence>
<feature type="binding site" evidence="9">
    <location>
        <begin position="176"/>
        <end position="177"/>
    </location>
    <ligand>
        <name>alpha-D-glucose 1-phosphate</name>
        <dbReference type="ChEBI" id="CHEBI:58601"/>
    </ligand>
</feature>
<dbReference type="InterPro" id="IPR011831">
    <property type="entry name" value="ADP-Glc_PPase"/>
</dbReference>
<protein>
    <recommendedName>
        <fullName evidence="9">Glucose-1-phosphate adenylyltransferase</fullName>
        <ecNumber evidence="9">2.7.7.27</ecNumber>
    </recommendedName>
    <alternativeName>
        <fullName evidence="9">ADP-glucose pyrophosphorylase</fullName>
        <shortName evidence="9">ADPGlc PPase</shortName>
    </alternativeName>
    <alternativeName>
        <fullName evidence="9">ADP-glucose synthase</fullName>
    </alternativeName>
</protein>
<feature type="site" description="Could play a key role in the communication between the regulatory and the substrate sites" evidence="9">
    <location>
        <position position="95"/>
    </location>
</feature>